<accession>A0A2M7J9A9</accession>
<protein>
    <submittedName>
        <fullName evidence="1">Uncharacterized protein</fullName>
    </submittedName>
</protein>
<name>A0A2M7J9A9_9BACT</name>
<dbReference type="AlphaFoldDB" id="A0A2M7J9A9"/>
<reference evidence="2" key="1">
    <citation type="submission" date="2017-09" db="EMBL/GenBank/DDBJ databases">
        <title>Depth-based differentiation of microbial function through sediment-hosted aquifers and enrichment of novel symbionts in the deep terrestrial subsurface.</title>
        <authorList>
            <person name="Probst A.J."/>
            <person name="Ladd B."/>
            <person name="Jarett J.K."/>
            <person name="Geller-Mcgrath D.E."/>
            <person name="Sieber C.M.K."/>
            <person name="Emerson J.B."/>
            <person name="Anantharaman K."/>
            <person name="Thomas B.C."/>
            <person name="Malmstrom R."/>
            <person name="Stieglmeier M."/>
            <person name="Klingl A."/>
            <person name="Woyke T."/>
            <person name="Ryan C.M."/>
            <person name="Banfield J.F."/>
        </authorList>
    </citation>
    <scope>NUCLEOTIDE SEQUENCE [LARGE SCALE GENOMIC DNA]</scope>
</reference>
<sequence>MKNTLSVLLEEIKNKIKEFHQNQNLVTFDQEMAIFPVDLNLTTIGYTVEVSGSVTRKVTKYTPKTRDEDEDVTLLETAIFIGEVAIFDEAGDSYYLDELNFKF</sequence>
<gene>
    <name evidence="1" type="ORF">COZ71_08955</name>
</gene>
<proteinExistence type="predicted"/>
<organism evidence="1 2">
    <name type="scientific">Candidatus Desantisbacteria bacterium CG_4_8_14_3_um_filter_40_12</name>
    <dbReference type="NCBI Taxonomy" id="1974545"/>
    <lineage>
        <taxon>Bacteria</taxon>
        <taxon>Candidatus Desantisiibacteriota</taxon>
    </lineage>
</organism>
<evidence type="ECO:0000313" key="1">
    <source>
        <dbReference type="EMBL" id="PIX15955.1"/>
    </source>
</evidence>
<dbReference type="EMBL" id="PFIC01000250">
    <property type="protein sequence ID" value="PIX15955.1"/>
    <property type="molecule type" value="Genomic_DNA"/>
</dbReference>
<evidence type="ECO:0000313" key="2">
    <source>
        <dbReference type="Proteomes" id="UP000229297"/>
    </source>
</evidence>
<dbReference type="Proteomes" id="UP000229297">
    <property type="component" value="Unassembled WGS sequence"/>
</dbReference>
<comment type="caution">
    <text evidence="1">The sequence shown here is derived from an EMBL/GenBank/DDBJ whole genome shotgun (WGS) entry which is preliminary data.</text>
</comment>